<keyword evidence="2" id="KW-0645">Protease</keyword>
<dbReference type="InterPro" id="IPR023333">
    <property type="entry name" value="Proteasome_suB-type"/>
</dbReference>
<keyword evidence="7" id="KW-0647">Proteasome</keyword>
<evidence type="ECO:0000259" key="6">
    <source>
        <dbReference type="Pfam" id="PF14529"/>
    </source>
</evidence>
<feature type="region of interest" description="Disordered" evidence="5">
    <location>
        <begin position="133"/>
        <end position="157"/>
    </location>
</feature>
<dbReference type="InterPro" id="IPR005135">
    <property type="entry name" value="Endo/exonuclease/phosphatase"/>
</dbReference>
<evidence type="ECO:0000256" key="5">
    <source>
        <dbReference type="SAM" id="MobiDB-lite"/>
    </source>
</evidence>
<feature type="domain" description="Endonuclease/exonuclease/phosphatase" evidence="6">
    <location>
        <begin position="229"/>
        <end position="291"/>
    </location>
</feature>
<dbReference type="InterPro" id="IPR001353">
    <property type="entry name" value="Proteasome_sua/b"/>
</dbReference>
<dbReference type="GO" id="GO:0005737">
    <property type="term" value="C:cytoplasm"/>
    <property type="evidence" value="ECO:0000318"/>
    <property type="project" value="GO_Central"/>
</dbReference>
<protein>
    <submittedName>
        <fullName evidence="7">Proteasome subunit beta type-6-like Protein</fullName>
    </submittedName>
</protein>
<keyword evidence="3" id="KW-0378">Hydrolase</keyword>
<dbReference type="GO" id="GO:0008233">
    <property type="term" value="F:peptidase activity"/>
    <property type="evidence" value="ECO:0007669"/>
    <property type="project" value="UniProtKB-KW"/>
</dbReference>
<evidence type="ECO:0000313" key="7">
    <source>
        <dbReference type="EMBL" id="KYB24713.1"/>
    </source>
</evidence>
<dbReference type="GO" id="GO:0051603">
    <property type="term" value="P:proteolysis involved in protein catabolic process"/>
    <property type="evidence" value="ECO:0000318"/>
    <property type="project" value="GO_Central"/>
</dbReference>
<proteinExistence type="predicted"/>
<evidence type="ECO:0000256" key="1">
    <source>
        <dbReference type="ARBA" id="ARBA00022490"/>
    </source>
</evidence>
<dbReference type="Pfam" id="PF00227">
    <property type="entry name" value="Proteasome"/>
    <property type="match status" value="1"/>
</dbReference>
<dbReference type="PANTHER" id="PTHR32194">
    <property type="entry name" value="METALLOPROTEASE TLDD"/>
    <property type="match status" value="1"/>
</dbReference>
<dbReference type="GO" id="GO:0005839">
    <property type="term" value="C:proteasome core complex"/>
    <property type="evidence" value="ECO:0007669"/>
    <property type="project" value="InterPro"/>
</dbReference>
<name>A0A139W9W9_TRICA</name>
<keyword evidence="1" id="KW-0963">Cytoplasm</keyword>
<dbReference type="SUPFAM" id="SSF56235">
    <property type="entry name" value="N-terminal nucleophile aminohydrolases (Ntn hydrolases)"/>
    <property type="match status" value="1"/>
</dbReference>
<dbReference type="STRING" id="7070.A0A139W9W9"/>
<dbReference type="EMBL" id="KQ971861">
    <property type="protein sequence ID" value="KYB24713.1"/>
    <property type="molecule type" value="Genomic_DNA"/>
</dbReference>
<dbReference type="Gene3D" id="3.60.20.10">
    <property type="entry name" value="Glutamine Phosphoribosylpyrophosphate, subunit 1, domain 1"/>
    <property type="match status" value="1"/>
</dbReference>
<dbReference type="Pfam" id="PF14529">
    <property type="entry name" value="Exo_endo_phos_2"/>
    <property type="match status" value="1"/>
</dbReference>
<dbReference type="Proteomes" id="UP000007266">
    <property type="component" value="Unassembled WGS sequence"/>
</dbReference>
<dbReference type="PANTHER" id="PTHR32194:SF0">
    <property type="entry name" value="ATP-DEPENDENT PROTEASE SUBUNIT HSLV"/>
    <property type="match status" value="1"/>
</dbReference>
<dbReference type="InterPro" id="IPR036691">
    <property type="entry name" value="Endo/exonu/phosph_ase_sf"/>
</dbReference>
<dbReference type="AlphaFoldDB" id="A0A139W9W9"/>
<dbReference type="Gene3D" id="3.60.10.10">
    <property type="entry name" value="Endonuclease/exonuclease/phosphatase"/>
    <property type="match status" value="1"/>
</dbReference>
<dbReference type="InterPro" id="IPR029055">
    <property type="entry name" value="Ntn_hydrolases_N"/>
</dbReference>
<gene>
    <name evidence="7" type="primary">AUGUSTUS-3.0.2_31599</name>
    <name evidence="7" type="ORF">TcasGA2_TC031599</name>
</gene>
<reference evidence="7 8" key="1">
    <citation type="journal article" date="2008" name="Nature">
        <title>The genome of the model beetle and pest Tribolium castaneum.</title>
        <authorList>
            <consortium name="Tribolium Genome Sequencing Consortium"/>
            <person name="Richards S."/>
            <person name="Gibbs R.A."/>
            <person name="Weinstock G.M."/>
            <person name="Brown S.J."/>
            <person name="Denell R."/>
            <person name="Beeman R.W."/>
            <person name="Gibbs R."/>
            <person name="Beeman R.W."/>
            <person name="Brown S.J."/>
            <person name="Bucher G."/>
            <person name="Friedrich M."/>
            <person name="Grimmelikhuijzen C.J."/>
            <person name="Klingler M."/>
            <person name="Lorenzen M."/>
            <person name="Richards S."/>
            <person name="Roth S."/>
            <person name="Schroder R."/>
            <person name="Tautz D."/>
            <person name="Zdobnov E.M."/>
            <person name="Muzny D."/>
            <person name="Gibbs R.A."/>
            <person name="Weinstock G.M."/>
            <person name="Attaway T."/>
            <person name="Bell S."/>
            <person name="Buhay C.J."/>
            <person name="Chandrabose M.N."/>
            <person name="Chavez D."/>
            <person name="Clerk-Blankenburg K.P."/>
            <person name="Cree A."/>
            <person name="Dao M."/>
            <person name="Davis C."/>
            <person name="Chacko J."/>
            <person name="Dinh H."/>
            <person name="Dugan-Rocha S."/>
            <person name="Fowler G."/>
            <person name="Garner T.T."/>
            <person name="Garnes J."/>
            <person name="Gnirke A."/>
            <person name="Hawes A."/>
            <person name="Hernandez J."/>
            <person name="Hines S."/>
            <person name="Holder M."/>
            <person name="Hume J."/>
            <person name="Jhangiani S.N."/>
            <person name="Joshi V."/>
            <person name="Khan Z.M."/>
            <person name="Jackson L."/>
            <person name="Kovar C."/>
            <person name="Kowis A."/>
            <person name="Lee S."/>
            <person name="Lewis L.R."/>
            <person name="Margolis J."/>
            <person name="Morgan M."/>
            <person name="Nazareth L.V."/>
            <person name="Nguyen N."/>
            <person name="Okwuonu G."/>
            <person name="Parker D."/>
            <person name="Richards S."/>
            <person name="Ruiz S.J."/>
            <person name="Santibanez J."/>
            <person name="Savard J."/>
            <person name="Scherer S.E."/>
            <person name="Schneider B."/>
            <person name="Sodergren E."/>
            <person name="Tautz D."/>
            <person name="Vattahil S."/>
            <person name="Villasana D."/>
            <person name="White C.S."/>
            <person name="Wright R."/>
            <person name="Park Y."/>
            <person name="Beeman R.W."/>
            <person name="Lord J."/>
            <person name="Oppert B."/>
            <person name="Lorenzen M."/>
            <person name="Brown S."/>
            <person name="Wang L."/>
            <person name="Savard J."/>
            <person name="Tautz D."/>
            <person name="Richards S."/>
            <person name="Weinstock G."/>
            <person name="Gibbs R.A."/>
            <person name="Liu Y."/>
            <person name="Worley K."/>
            <person name="Weinstock G."/>
            <person name="Elsik C.G."/>
            <person name="Reese J.T."/>
            <person name="Elhaik E."/>
            <person name="Landan G."/>
            <person name="Graur D."/>
            <person name="Arensburger P."/>
            <person name="Atkinson P."/>
            <person name="Beeman R.W."/>
            <person name="Beidler J."/>
            <person name="Brown S.J."/>
            <person name="Demuth J.P."/>
            <person name="Drury D.W."/>
            <person name="Du Y.Z."/>
            <person name="Fujiwara H."/>
            <person name="Lorenzen M."/>
            <person name="Maselli V."/>
            <person name="Osanai M."/>
            <person name="Park Y."/>
            <person name="Robertson H.M."/>
            <person name="Tu Z."/>
            <person name="Wang J.J."/>
            <person name="Wang S."/>
            <person name="Richards S."/>
            <person name="Song H."/>
            <person name="Zhang L."/>
            <person name="Sodergren E."/>
            <person name="Werner D."/>
            <person name="Stanke M."/>
            <person name="Morgenstern B."/>
            <person name="Solovyev V."/>
            <person name="Kosarev P."/>
            <person name="Brown G."/>
            <person name="Chen H.C."/>
            <person name="Ermolaeva O."/>
            <person name="Hlavina W."/>
            <person name="Kapustin Y."/>
            <person name="Kiryutin B."/>
            <person name="Kitts P."/>
            <person name="Maglott D."/>
            <person name="Pruitt K."/>
            <person name="Sapojnikov V."/>
            <person name="Souvorov A."/>
            <person name="Mackey A.J."/>
            <person name="Waterhouse R.M."/>
            <person name="Wyder S."/>
            <person name="Zdobnov E.M."/>
            <person name="Zdobnov E.M."/>
            <person name="Wyder S."/>
            <person name="Kriventseva E.V."/>
            <person name="Kadowaki T."/>
            <person name="Bork P."/>
            <person name="Aranda M."/>
            <person name="Bao R."/>
            <person name="Beermann A."/>
            <person name="Berns N."/>
            <person name="Bolognesi R."/>
            <person name="Bonneton F."/>
            <person name="Bopp D."/>
            <person name="Brown S.J."/>
            <person name="Bucher G."/>
            <person name="Butts T."/>
            <person name="Chaumot A."/>
            <person name="Denell R.E."/>
            <person name="Ferrier D.E."/>
            <person name="Friedrich M."/>
            <person name="Gordon C.M."/>
            <person name="Jindra M."/>
            <person name="Klingler M."/>
            <person name="Lan Q."/>
            <person name="Lattorff H.M."/>
            <person name="Laudet V."/>
            <person name="von Levetsow C."/>
            <person name="Liu Z."/>
            <person name="Lutz R."/>
            <person name="Lynch J.A."/>
            <person name="da Fonseca R.N."/>
            <person name="Posnien N."/>
            <person name="Reuter R."/>
            <person name="Roth S."/>
            <person name="Savard J."/>
            <person name="Schinko J.B."/>
            <person name="Schmitt C."/>
            <person name="Schoppmeier M."/>
            <person name="Schroder R."/>
            <person name="Shippy T.D."/>
            <person name="Simonnet F."/>
            <person name="Marques-Souza H."/>
            <person name="Tautz D."/>
            <person name="Tomoyasu Y."/>
            <person name="Trauner J."/>
            <person name="Van der Zee M."/>
            <person name="Vervoort M."/>
            <person name="Wittkopp N."/>
            <person name="Wimmer E.A."/>
            <person name="Yang X."/>
            <person name="Jones A.K."/>
            <person name="Sattelle D.B."/>
            <person name="Ebert P.R."/>
            <person name="Nelson D."/>
            <person name="Scott J.G."/>
            <person name="Beeman R.W."/>
            <person name="Muthukrishnan S."/>
            <person name="Kramer K.J."/>
            <person name="Arakane Y."/>
            <person name="Beeman R.W."/>
            <person name="Zhu Q."/>
            <person name="Hogenkamp D."/>
            <person name="Dixit R."/>
            <person name="Oppert B."/>
            <person name="Jiang H."/>
            <person name="Zou Z."/>
            <person name="Marshall J."/>
            <person name="Elpidina E."/>
            <person name="Vinokurov K."/>
            <person name="Oppert C."/>
            <person name="Zou Z."/>
            <person name="Evans J."/>
            <person name="Lu Z."/>
            <person name="Zhao P."/>
            <person name="Sumathipala N."/>
            <person name="Altincicek B."/>
            <person name="Vilcinskas A."/>
            <person name="Williams M."/>
            <person name="Hultmark D."/>
            <person name="Hetru C."/>
            <person name="Jiang H."/>
            <person name="Grimmelikhuijzen C.J."/>
            <person name="Hauser F."/>
            <person name="Cazzamali G."/>
            <person name="Williamson M."/>
            <person name="Park Y."/>
            <person name="Li B."/>
            <person name="Tanaka Y."/>
            <person name="Predel R."/>
            <person name="Neupert S."/>
            <person name="Schachtner J."/>
            <person name="Verleyen P."/>
            <person name="Raible F."/>
            <person name="Bork P."/>
            <person name="Friedrich M."/>
            <person name="Walden K.K."/>
            <person name="Robertson H.M."/>
            <person name="Angeli S."/>
            <person name="Foret S."/>
            <person name="Bucher G."/>
            <person name="Schuetz S."/>
            <person name="Maleszka R."/>
            <person name="Wimmer E.A."/>
            <person name="Beeman R.W."/>
            <person name="Lorenzen M."/>
            <person name="Tomoyasu Y."/>
            <person name="Miller S.C."/>
            <person name="Grossmann D."/>
            <person name="Bucher G."/>
        </authorList>
    </citation>
    <scope>NUCLEOTIDE SEQUENCE [LARGE SCALE GENOMIC DNA]</scope>
    <source>
        <strain evidence="7 8">Georgia GA2</strain>
    </source>
</reference>
<keyword evidence="8" id="KW-1185">Reference proteome</keyword>
<comment type="subunit">
    <text evidence="4">The 26S proteasome consists of a 20S proteasome core and two 19S regulatory subunits. The 20S proteasome core is composed of 28 subunits that are arranged in four stacked rings, resulting in a barrel-shaped structure. The two end rings are each formed by seven alpha subunits, and the two central rings are each formed by seven beta subunits. The catalytic chamber with the active sites is on the inside of the barrel.</text>
</comment>
<accession>A0A139W9W9</accession>
<evidence type="ECO:0000256" key="4">
    <source>
        <dbReference type="ARBA" id="ARBA00026071"/>
    </source>
</evidence>
<evidence type="ECO:0000256" key="3">
    <source>
        <dbReference type="ARBA" id="ARBA00022801"/>
    </source>
</evidence>
<evidence type="ECO:0000313" key="8">
    <source>
        <dbReference type="Proteomes" id="UP000007266"/>
    </source>
</evidence>
<evidence type="ECO:0000256" key="2">
    <source>
        <dbReference type="ARBA" id="ARBA00022670"/>
    </source>
</evidence>
<dbReference type="InParanoid" id="A0A139W9W9"/>
<reference evidence="7 8" key="2">
    <citation type="journal article" date="2010" name="Nucleic Acids Res.">
        <title>BeetleBase in 2010: revisions to provide comprehensive genomic information for Tribolium castaneum.</title>
        <authorList>
            <person name="Kim H.S."/>
            <person name="Murphy T."/>
            <person name="Xia J."/>
            <person name="Caragea D."/>
            <person name="Park Y."/>
            <person name="Beeman R.W."/>
            <person name="Lorenzen M.D."/>
            <person name="Butcher S."/>
            <person name="Manak J.R."/>
            <person name="Brown S.J."/>
        </authorList>
    </citation>
    <scope>NUCLEOTIDE SEQUENCE [LARGE SCALE GENOMIC DNA]</scope>
    <source>
        <strain evidence="7 8">Georgia GA2</strain>
    </source>
</reference>
<organism evidence="7 8">
    <name type="scientific">Tribolium castaneum</name>
    <name type="common">Red flour beetle</name>
    <dbReference type="NCBI Taxonomy" id="7070"/>
    <lineage>
        <taxon>Eukaryota</taxon>
        <taxon>Metazoa</taxon>
        <taxon>Ecdysozoa</taxon>
        <taxon>Arthropoda</taxon>
        <taxon>Hexapoda</taxon>
        <taxon>Insecta</taxon>
        <taxon>Pterygota</taxon>
        <taxon>Neoptera</taxon>
        <taxon>Endopterygota</taxon>
        <taxon>Coleoptera</taxon>
        <taxon>Polyphaga</taxon>
        <taxon>Cucujiformia</taxon>
        <taxon>Tenebrionidae</taxon>
        <taxon>Tenebrionidae incertae sedis</taxon>
        <taxon>Tribolium</taxon>
    </lineage>
</organism>
<sequence>MPPVTSDYGMNAESDWMNAAHSTGTSIMAAEFNGGVIIGADSRTTTGAYIANRVTDKLTKVTDHIYCCRSGSAADTQAIADIVAYHLSFHGMELGEEPLVETGAAVFRELCYNYRDSLMAGILVAGWDKRKGGQVGKPTPAPTDGPGQGKPEPAMGFQQRQRQMATVSTNIVLLCIQLNTNRSQTAHDCLTQMAIEERADILFSGTPSLGAGVGLGASGNMHKDQWLHSPNVPIQQFLEELRKTLRDMREKILLTGDFNAKSHAWGSGTKDRMGSALADLLAELNLVVANVGN</sequence>
<dbReference type="SUPFAM" id="SSF56219">
    <property type="entry name" value="DNase I-like"/>
    <property type="match status" value="1"/>
</dbReference>